<reference evidence="2" key="1">
    <citation type="journal article" date="2020" name="Stud. Mycol.">
        <title>101 Dothideomycetes genomes: a test case for predicting lifestyles and emergence of pathogens.</title>
        <authorList>
            <person name="Haridas S."/>
            <person name="Albert R."/>
            <person name="Binder M."/>
            <person name="Bloem J."/>
            <person name="Labutti K."/>
            <person name="Salamov A."/>
            <person name="Andreopoulos B."/>
            <person name="Baker S."/>
            <person name="Barry K."/>
            <person name="Bills G."/>
            <person name="Bluhm B."/>
            <person name="Cannon C."/>
            <person name="Castanera R."/>
            <person name="Culley D."/>
            <person name="Daum C."/>
            <person name="Ezra D."/>
            <person name="Gonzalez J."/>
            <person name="Henrissat B."/>
            <person name="Kuo A."/>
            <person name="Liang C."/>
            <person name="Lipzen A."/>
            <person name="Lutzoni F."/>
            <person name="Magnuson J."/>
            <person name="Mondo S."/>
            <person name="Nolan M."/>
            <person name="Ohm R."/>
            <person name="Pangilinan J."/>
            <person name="Park H.-J."/>
            <person name="Ramirez L."/>
            <person name="Alfaro M."/>
            <person name="Sun H."/>
            <person name="Tritt A."/>
            <person name="Yoshinaga Y."/>
            <person name="Zwiers L.-H."/>
            <person name="Turgeon B."/>
            <person name="Goodwin S."/>
            <person name="Spatafora J."/>
            <person name="Crous P."/>
            <person name="Grigoriev I."/>
        </authorList>
    </citation>
    <scope>NUCLEOTIDE SEQUENCE</scope>
    <source>
        <strain evidence="2">CBS 480.64</strain>
    </source>
</reference>
<organism evidence="2 3">
    <name type="scientific">Piedraia hortae CBS 480.64</name>
    <dbReference type="NCBI Taxonomy" id="1314780"/>
    <lineage>
        <taxon>Eukaryota</taxon>
        <taxon>Fungi</taxon>
        <taxon>Dikarya</taxon>
        <taxon>Ascomycota</taxon>
        <taxon>Pezizomycotina</taxon>
        <taxon>Dothideomycetes</taxon>
        <taxon>Dothideomycetidae</taxon>
        <taxon>Capnodiales</taxon>
        <taxon>Piedraiaceae</taxon>
        <taxon>Piedraia</taxon>
    </lineage>
</organism>
<feature type="region of interest" description="Disordered" evidence="1">
    <location>
        <begin position="130"/>
        <end position="154"/>
    </location>
</feature>
<accession>A0A6A7BYV9</accession>
<feature type="compositionally biased region" description="Low complexity" evidence="1">
    <location>
        <begin position="79"/>
        <end position="89"/>
    </location>
</feature>
<dbReference type="AlphaFoldDB" id="A0A6A7BYV9"/>
<dbReference type="EMBL" id="MU005989">
    <property type="protein sequence ID" value="KAF2859718.1"/>
    <property type="molecule type" value="Genomic_DNA"/>
</dbReference>
<evidence type="ECO:0000313" key="2">
    <source>
        <dbReference type="EMBL" id="KAF2859718.1"/>
    </source>
</evidence>
<protein>
    <submittedName>
        <fullName evidence="2">Uncharacterized protein</fullName>
    </submittedName>
</protein>
<name>A0A6A7BYV9_9PEZI</name>
<evidence type="ECO:0000256" key="1">
    <source>
        <dbReference type="SAM" id="MobiDB-lite"/>
    </source>
</evidence>
<feature type="compositionally biased region" description="Basic residues" evidence="1">
    <location>
        <begin position="136"/>
        <end position="154"/>
    </location>
</feature>
<feature type="region of interest" description="Disordered" evidence="1">
    <location>
        <begin position="1"/>
        <end position="111"/>
    </location>
</feature>
<feature type="non-terminal residue" evidence="2">
    <location>
        <position position="154"/>
    </location>
</feature>
<proteinExistence type="predicted"/>
<sequence>MPRCNSRAGLPPKPSGSDRSLRSSMPKNHIAAAEASQTSEEIVPVRSTGINQPKHTELPGKTSRARKPLKPAVNEIQMPTPTSSNSTPTGAFSDSKGNNEAAESTEDCNILERNRVNKVWLQESLYLSQDGCTGKKQPKKRSLSAKGQAAKKKF</sequence>
<dbReference type="Proteomes" id="UP000799421">
    <property type="component" value="Unassembled WGS sequence"/>
</dbReference>
<feature type="compositionally biased region" description="Polar residues" evidence="1">
    <location>
        <begin position="90"/>
        <end position="102"/>
    </location>
</feature>
<keyword evidence="3" id="KW-1185">Reference proteome</keyword>
<gene>
    <name evidence="2" type="ORF">K470DRAFT_258567</name>
</gene>
<evidence type="ECO:0000313" key="3">
    <source>
        <dbReference type="Proteomes" id="UP000799421"/>
    </source>
</evidence>